<accession>A0ABQ6IPD6</accession>
<evidence type="ECO:0000259" key="2">
    <source>
        <dbReference type="PROSITE" id="PS50880"/>
    </source>
</evidence>
<protein>
    <recommendedName>
        <fullName evidence="2">Toprim domain-containing protein</fullName>
    </recommendedName>
</protein>
<keyword evidence="4" id="KW-1185">Reference proteome</keyword>
<dbReference type="InterPro" id="IPR006171">
    <property type="entry name" value="TOPRIM_dom"/>
</dbReference>
<dbReference type="InterPro" id="IPR013264">
    <property type="entry name" value="DNAG_N"/>
</dbReference>
<dbReference type="PANTHER" id="PTHR30313">
    <property type="entry name" value="DNA PRIMASE"/>
    <property type="match status" value="1"/>
</dbReference>
<dbReference type="Gene3D" id="3.90.980.10">
    <property type="entry name" value="DNA primase, catalytic core, N-terminal domain"/>
    <property type="match status" value="1"/>
</dbReference>
<dbReference type="SUPFAM" id="SSF56731">
    <property type="entry name" value="DNA primase core"/>
    <property type="match status" value="1"/>
</dbReference>
<dbReference type="PANTHER" id="PTHR30313:SF2">
    <property type="entry name" value="DNA PRIMASE"/>
    <property type="match status" value="1"/>
</dbReference>
<dbReference type="Pfam" id="PF10410">
    <property type="entry name" value="DnaB_bind"/>
    <property type="match status" value="1"/>
</dbReference>
<proteinExistence type="predicted"/>
<dbReference type="SMART" id="SM00493">
    <property type="entry name" value="TOPRIM"/>
    <property type="match status" value="1"/>
</dbReference>
<evidence type="ECO:0000313" key="3">
    <source>
        <dbReference type="EMBL" id="GMA39334.1"/>
    </source>
</evidence>
<evidence type="ECO:0000313" key="4">
    <source>
        <dbReference type="Proteomes" id="UP001157126"/>
    </source>
</evidence>
<dbReference type="InterPro" id="IPR019475">
    <property type="entry name" value="DNA_primase_DnaB-bd"/>
</dbReference>
<dbReference type="InterPro" id="IPR050219">
    <property type="entry name" value="DnaG_primase"/>
</dbReference>
<organism evidence="3 4">
    <name type="scientific">Mobilicoccus caccae</name>
    <dbReference type="NCBI Taxonomy" id="1859295"/>
    <lineage>
        <taxon>Bacteria</taxon>
        <taxon>Bacillati</taxon>
        <taxon>Actinomycetota</taxon>
        <taxon>Actinomycetes</taxon>
        <taxon>Micrococcales</taxon>
        <taxon>Dermatophilaceae</taxon>
        <taxon>Mobilicoccus</taxon>
    </lineage>
</organism>
<feature type="region of interest" description="Disordered" evidence="1">
    <location>
        <begin position="237"/>
        <end position="269"/>
    </location>
</feature>
<dbReference type="InterPro" id="IPR037068">
    <property type="entry name" value="DNA_primase_core_N_sf"/>
</dbReference>
<dbReference type="CDD" id="cd03364">
    <property type="entry name" value="TOPRIM_DnaG_primases"/>
    <property type="match status" value="1"/>
</dbReference>
<dbReference type="Pfam" id="PF13662">
    <property type="entry name" value="Toprim_4"/>
    <property type="match status" value="1"/>
</dbReference>
<sequence>MIWPIRDITGDTVGFGARRVHDDDRIAAKYLNTAETPIYKKTRLLYGLDLAKKAISTGRRAVVVEGYTDVMACHLAGVEAAVATCGTAFGSDHVSTLRRILRDDSAGGARTVFTFDGDSAGQKAAMKAFELDQRWASQSYVAVAAEGMDPCELRQRNGDDAVRQLVDDAVPMFEFAMRTTLDRFDLDTAEGRVAGMKNVARIIAEIRDPALRPEYTRTVAGWIGVDVEQMRDVVAHAPKGLPEMGGPPSRRRAAEPGAESMAENVDSTMLPAPDLRDPVVLLGHLFLQVLIQFPRSIAPEDLYRVEEEAFRSPAHRAVYVGTLTALVGGSAERPQDWIDAIIDACPMPVDQLVGRLAMEPIKARVDPQSGEPDKRYVDDLLTRMWEAPLQARIADVASSLRRAEQQDPGRVTEIAVELNALQRELADLRRRGD</sequence>
<dbReference type="Pfam" id="PF08275">
    <property type="entry name" value="DNAG_N"/>
    <property type="match status" value="1"/>
</dbReference>
<dbReference type="Gene3D" id="3.40.1360.10">
    <property type="match status" value="1"/>
</dbReference>
<dbReference type="RefSeq" id="WP_348536117.1">
    <property type="nucleotide sequence ID" value="NZ_BSUO01000001.1"/>
</dbReference>
<name>A0ABQ6IPD6_9MICO</name>
<reference evidence="4" key="1">
    <citation type="journal article" date="2019" name="Int. J. Syst. Evol. Microbiol.">
        <title>The Global Catalogue of Microorganisms (GCM) 10K type strain sequencing project: providing services to taxonomists for standard genome sequencing and annotation.</title>
        <authorList>
            <consortium name="The Broad Institute Genomics Platform"/>
            <consortium name="The Broad Institute Genome Sequencing Center for Infectious Disease"/>
            <person name="Wu L."/>
            <person name="Ma J."/>
        </authorList>
    </citation>
    <scope>NUCLEOTIDE SEQUENCE [LARGE SCALE GENOMIC DNA]</scope>
    <source>
        <strain evidence="4">NBRC 113072</strain>
    </source>
</reference>
<comment type="caution">
    <text evidence="3">The sequence shown here is derived from an EMBL/GenBank/DDBJ whole genome shotgun (WGS) entry which is preliminary data.</text>
</comment>
<dbReference type="PROSITE" id="PS50880">
    <property type="entry name" value="TOPRIM"/>
    <property type="match status" value="1"/>
</dbReference>
<gene>
    <name evidence="3" type="ORF">GCM10025883_13790</name>
</gene>
<feature type="domain" description="Toprim" evidence="2">
    <location>
        <begin position="59"/>
        <end position="149"/>
    </location>
</feature>
<dbReference type="InterPro" id="IPR034151">
    <property type="entry name" value="TOPRIM_DnaG_bac"/>
</dbReference>
<dbReference type="EMBL" id="BSUO01000001">
    <property type="protein sequence ID" value="GMA39334.1"/>
    <property type="molecule type" value="Genomic_DNA"/>
</dbReference>
<dbReference type="Proteomes" id="UP001157126">
    <property type="component" value="Unassembled WGS sequence"/>
</dbReference>
<evidence type="ECO:0000256" key="1">
    <source>
        <dbReference type="SAM" id="MobiDB-lite"/>
    </source>
</evidence>